<name>A0A919FU50_9MICO</name>
<organism evidence="1 2">
    <name type="scientific">Promicromonospora soli</name>
    <dbReference type="NCBI Taxonomy" id="2035533"/>
    <lineage>
        <taxon>Bacteria</taxon>
        <taxon>Bacillati</taxon>
        <taxon>Actinomycetota</taxon>
        <taxon>Actinomycetes</taxon>
        <taxon>Micrococcales</taxon>
        <taxon>Promicromonosporaceae</taxon>
        <taxon>Promicromonospora</taxon>
    </lineage>
</organism>
<accession>A0A919FU50</accession>
<comment type="caution">
    <text evidence="1">The sequence shown here is derived from an EMBL/GenBank/DDBJ whole genome shotgun (WGS) entry which is preliminary data.</text>
</comment>
<dbReference type="Proteomes" id="UP000627369">
    <property type="component" value="Unassembled WGS sequence"/>
</dbReference>
<dbReference type="EMBL" id="BNAS01000003">
    <property type="protein sequence ID" value="GHH71824.1"/>
    <property type="molecule type" value="Genomic_DNA"/>
</dbReference>
<dbReference type="AlphaFoldDB" id="A0A919FU50"/>
<keyword evidence="2" id="KW-1185">Reference proteome</keyword>
<dbReference type="RefSeq" id="WP_189669210.1">
    <property type="nucleotide sequence ID" value="NZ_BNAS01000003.1"/>
</dbReference>
<gene>
    <name evidence="1" type="ORF">GCM10017772_20370</name>
</gene>
<reference evidence="1" key="2">
    <citation type="submission" date="2020-09" db="EMBL/GenBank/DDBJ databases">
        <authorList>
            <person name="Sun Q."/>
            <person name="Zhou Y."/>
        </authorList>
    </citation>
    <scope>NUCLEOTIDE SEQUENCE</scope>
    <source>
        <strain evidence="1">CGMCC 4.7398</strain>
    </source>
</reference>
<evidence type="ECO:0000313" key="1">
    <source>
        <dbReference type="EMBL" id="GHH71824.1"/>
    </source>
</evidence>
<reference evidence="1" key="1">
    <citation type="journal article" date="2014" name="Int. J. Syst. Evol. Microbiol.">
        <title>Complete genome sequence of Corynebacterium casei LMG S-19264T (=DSM 44701T), isolated from a smear-ripened cheese.</title>
        <authorList>
            <consortium name="US DOE Joint Genome Institute (JGI-PGF)"/>
            <person name="Walter F."/>
            <person name="Albersmeier A."/>
            <person name="Kalinowski J."/>
            <person name="Ruckert C."/>
        </authorList>
    </citation>
    <scope>NUCLEOTIDE SEQUENCE</scope>
    <source>
        <strain evidence="1">CGMCC 4.7398</strain>
    </source>
</reference>
<evidence type="ECO:0000313" key="2">
    <source>
        <dbReference type="Proteomes" id="UP000627369"/>
    </source>
</evidence>
<protein>
    <submittedName>
        <fullName evidence="1">Uncharacterized protein</fullName>
    </submittedName>
</protein>
<proteinExistence type="predicted"/>
<sequence length="203" mass="21094">MTGPISSFSIGLPETWHAVPSGDVPPEWAEATASRIVEGLAVPEGAAAALARQLLEVKASIDATGVRGSHSAVLVERTEVPSVQAMMTIVLGKQVSREIYDEQLGYVVENVDTAQVMGNQTIEAVIPAGVVHGAHFLIGHLPAHDDPAGVHLEERVHLGVFPEGSPDMVDVTVVAAGIGIFEDLAASVVGLLEQLEVTTGVSA</sequence>